<proteinExistence type="predicted"/>
<dbReference type="InterPro" id="IPR050300">
    <property type="entry name" value="GDXG_lipolytic_enzyme"/>
</dbReference>
<dbReference type="InterPro" id="IPR013094">
    <property type="entry name" value="AB_hydrolase_3"/>
</dbReference>
<gene>
    <name evidence="3" type="ORF">GP486_001500</name>
</gene>
<dbReference type="Gene3D" id="3.40.50.1820">
    <property type="entry name" value="alpha/beta hydrolase"/>
    <property type="match status" value="1"/>
</dbReference>
<dbReference type="SUPFAM" id="SSF53474">
    <property type="entry name" value="alpha/beta-Hydrolases"/>
    <property type="match status" value="1"/>
</dbReference>
<dbReference type="EMBL" id="JAGHQM010000136">
    <property type="protein sequence ID" value="KAH0565100.1"/>
    <property type="molecule type" value="Genomic_DNA"/>
</dbReference>
<feature type="domain" description="Alpha/beta hydrolase fold-3" evidence="2">
    <location>
        <begin position="156"/>
        <end position="396"/>
    </location>
</feature>
<dbReference type="AlphaFoldDB" id="A0A9P8LGS2"/>
<comment type="caution">
    <text evidence="3">The sequence shown here is derived from an EMBL/GenBank/DDBJ whole genome shotgun (WGS) entry which is preliminary data.</text>
</comment>
<evidence type="ECO:0000256" key="1">
    <source>
        <dbReference type="ARBA" id="ARBA00022801"/>
    </source>
</evidence>
<keyword evidence="4" id="KW-1185">Reference proteome</keyword>
<protein>
    <recommendedName>
        <fullName evidence="2">Alpha/beta hydrolase fold-3 domain-containing protein</fullName>
    </recommendedName>
</protein>
<sequence length="479" mass="53152">MELSVGLVRALIPKFPLILKTTVSHSLSLSDTASQWDLGTALTVSVLRSFVANYQRGTVTREQTITTRDPGVKGPMWVSKVTLPAPEDSNILEILFKAIHGLCDGRETFTRPELSAVEAEWVGHRPGVDANTLDPDLSPEEKYNHLMDEVKSDLTVLYIHGEYGSLLDPASHRGTTHELAKMTKGRCFVIRYRLAPTYPFPAGLLDALIAYLSLLYPPPGSIHAAVTASKICFSGDSAGGGMSLAIIQVILELRRQSHDGHARVHWCGEERELPLPAGAAINSGWFDLTRSMESIQTNARYDYLPAYREPPSSHYTPDLIWPTSPPRCNFYANDDALLHPLISPVTARDWRGAPPLWFVAGEECLFDEIAFVAQQLVNQDIPLVFEYYRAMPHCFALVLPGRPSTRKCFYNWTNFLTAAITDPGSIKTNAVEITAKTLEETPLDPRTLSPRTIGEVRTRMKAAMDNVLEGHGEWLTSKL</sequence>
<dbReference type="PANTHER" id="PTHR48081">
    <property type="entry name" value="AB HYDROLASE SUPERFAMILY PROTEIN C4A8.06C"/>
    <property type="match status" value="1"/>
</dbReference>
<organism evidence="3 4">
    <name type="scientific">Trichoglossum hirsutum</name>
    <dbReference type="NCBI Taxonomy" id="265104"/>
    <lineage>
        <taxon>Eukaryota</taxon>
        <taxon>Fungi</taxon>
        <taxon>Dikarya</taxon>
        <taxon>Ascomycota</taxon>
        <taxon>Pezizomycotina</taxon>
        <taxon>Geoglossomycetes</taxon>
        <taxon>Geoglossales</taxon>
        <taxon>Geoglossaceae</taxon>
        <taxon>Trichoglossum</taxon>
    </lineage>
</organism>
<evidence type="ECO:0000313" key="4">
    <source>
        <dbReference type="Proteomes" id="UP000750711"/>
    </source>
</evidence>
<reference evidence="3" key="1">
    <citation type="submission" date="2021-03" db="EMBL/GenBank/DDBJ databases">
        <title>Comparative genomics and phylogenomic investigation of the class Geoglossomycetes provide insights into ecological specialization and systematics.</title>
        <authorList>
            <person name="Melie T."/>
            <person name="Pirro S."/>
            <person name="Miller A.N."/>
            <person name="Quandt A."/>
        </authorList>
    </citation>
    <scope>NUCLEOTIDE SEQUENCE</scope>
    <source>
        <strain evidence="3">CAQ_001_2017</strain>
    </source>
</reference>
<name>A0A9P8LGS2_9PEZI</name>
<keyword evidence="1" id="KW-0378">Hydrolase</keyword>
<dbReference type="GO" id="GO:0016787">
    <property type="term" value="F:hydrolase activity"/>
    <property type="evidence" value="ECO:0007669"/>
    <property type="project" value="UniProtKB-KW"/>
</dbReference>
<dbReference type="InterPro" id="IPR029058">
    <property type="entry name" value="AB_hydrolase_fold"/>
</dbReference>
<evidence type="ECO:0000313" key="3">
    <source>
        <dbReference type="EMBL" id="KAH0565100.1"/>
    </source>
</evidence>
<dbReference type="PANTHER" id="PTHR48081:SF25">
    <property type="entry name" value="PUTATIVE (AFU_ORTHOLOGUE AFUA_3G11560)-RELATED"/>
    <property type="match status" value="1"/>
</dbReference>
<evidence type="ECO:0000259" key="2">
    <source>
        <dbReference type="Pfam" id="PF07859"/>
    </source>
</evidence>
<accession>A0A9P8LGS2</accession>
<dbReference type="Proteomes" id="UP000750711">
    <property type="component" value="Unassembled WGS sequence"/>
</dbReference>
<dbReference type="Pfam" id="PF07859">
    <property type="entry name" value="Abhydrolase_3"/>
    <property type="match status" value="1"/>
</dbReference>